<dbReference type="InterPro" id="IPR002123">
    <property type="entry name" value="Plipid/glycerol_acylTrfase"/>
</dbReference>
<organism evidence="4 5">
    <name type="scientific">Nostocoides vanveenii</name>
    <dbReference type="NCBI Taxonomy" id="330835"/>
    <lineage>
        <taxon>Bacteria</taxon>
        <taxon>Bacillati</taxon>
        <taxon>Actinomycetota</taxon>
        <taxon>Actinomycetes</taxon>
        <taxon>Micrococcales</taxon>
        <taxon>Intrasporangiaceae</taxon>
        <taxon>Nostocoides</taxon>
    </lineage>
</organism>
<evidence type="ECO:0000313" key="4">
    <source>
        <dbReference type="EMBL" id="GAA1764969.1"/>
    </source>
</evidence>
<evidence type="ECO:0000313" key="5">
    <source>
        <dbReference type="Proteomes" id="UP001501475"/>
    </source>
</evidence>
<reference evidence="5" key="1">
    <citation type="journal article" date="2019" name="Int. J. Syst. Evol. Microbiol.">
        <title>The Global Catalogue of Microorganisms (GCM) 10K type strain sequencing project: providing services to taxonomists for standard genome sequencing and annotation.</title>
        <authorList>
            <consortium name="The Broad Institute Genomics Platform"/>
            <consortium name="The Broad Institute Genome Sequencing Center for Infectious Disease"/>
            <person name="Wu L."/>
            <person name="Ma J."/>
        </authorList>
    </citation>
    <scope>NUCLEOTIDE SEQUENCE [LARGE SCALE GENOMIC DNA]</scope>
    <source>
        <strain evidence="5">JCM 15591</strain>
    </source>
</reference>
<evidence type="ECO:0000259" key="3">
    <source>
        <dbReference type="SMART" id="SM00563"/>
    </source>
</evidence>
<comment type="caution">
    <text evidence="4">The sequence shown here is derived from an EMBL/GenBank/DDBJ whole genome shotgun (WGS) entry which is preliminary data.</text>
</comment>
<keyword evidence="1" id="KW-0808">Transferase</keyword>
<evidence type="ECO:0000256" key="1">
    <source>
        <dbReference type="ARBA" id="ARBA00022679"/>
    </source>
</evidence>
<dbReference type="Proteomes" id="UP001501475">
    <property type="component" value="Unassembled WGS sequence"/>
</dbReference>
<dbReference type="PANTHER" id="PTHR10434">
    <property type="entry name" value="1-ACYL-SN-GLYCEROL-3-PHOSPHATE ACYLTRANSFERASE"/>
    <property type="match status" value="1"/>
</dbReference>
<dbReference type="SMART" id="SM00563">
    <property type="entry name" value="PlsC"/>
    <property type="match status" value="1"/>
</dbReference>
<protein>
    <submittedName>
        <fullName evidence="4">Lysophospholipid acyltransferase family protein</fullName>
    </submittedName>
</protein>
<dbReference type="CDD" id="cd07989">
    <property type="entry name" value="LPLAT_AGPAT-like"/>
    <property type="match status" value="1"/>
</dbReference>
<dbReference type="Pfam" id="PF01553">
    <property type="entry name" value="Acyltransferase"/>
    <property type="match status" value="1"/>
</dbReference>
<dbReference type="SUPFAM" id="SSF69593">
    <property type="entry name" value="Glycerol-3-phosphate (1)-acyltransferase"/>
    <property type="match status" value="1"/>
</dbReference>
<keyword evidence="2 4" id="KW-0012">Acyltransferase</keyword>
<feature type="domain" description="Phospholipid/glycerol acyltransferase" evidence="3">
    <location>
        <begin position="45"/>
        <end position="163"/>
    </location>
</feature>
<keyword evidence="5" id="KW-1185">Reference proteome</keyword>
<gene>
    <name evidence="4" type="ORF">GCM10009810_24910</name>
</gene>
<sequence length="251" mass="27713">MAKTTQQRDLPRAYKFVVRVLRPLLLVLTKRDWTGVENLPGEGGFIACPNHLSHTDFVMFGHLMYDVGRPVLFLGKSSVFEYPVIGWIVRRAGQIPVYRGSSRAIDAYRAAVDAVRAGAAVAMYPEGTLTRDPDLWPMRGKTGAARVALETRCPVIPVAMWGPQELMMPYGRSVHLFPRKTMRIDVGTPVDLSDLYDAPDQRVAASEATDRIMAALTAQVAALRGHAAPPVRYDPAAHGMTEFGRPERKDG</sequence>
<dbReference type="RefSeq" id="WP_344066831.1">
    <property type="nucleotide sequence ID" value="NZ_BAAAPN010000056.1"/>
</dbReference>
<dbReference type="PANTHER" id="PTHR10434:SF55">
    <property type="entry name" value="POSSIBLE ACYLTRANSFERASE"/>
    <property type="match status" value="1"/>
</dbReference>
<accession>A0ABP4WWW6</accession>
<name>A0ABP4WWW6_9MICO</name>
<evidence type="ECO:0000256" key="2">
    <source>
        <dbReference type="ARBA" id="ARBA00023315"/>
    </source>
</evidence>
<proteinExistence type="predicted"/>
<dbReference type="EMBL" id="BAAAPN010000056">
    <property type="protein sequence ID" value="GAA1764969.1"/>
    <property type="molecule type" value="Genomic_DNA"/>
</dbReference>
<dbReference type="GO" id="GO:0016746">
    <property type="term" value="F:acyltransferase activity"/>
    <property type="evidence" value="ECO:0007669"/>
    <property type="project" value="UniProtKB-KW"/>
</dbReference>